<organism evidence="1">
    <name type="scientific">Arundo donax</name>
    <name type="common">Giant reed</name>
    <name type="synonym">Donax arundinaceus</name>
    <dbReference type="NCBI Taxonomy" id="35708"/>
    <lineage>
        <taxon>Eukaryota</taxon>
        <taxon>Viridiplantae</taxon>
        <taxon>Streptophyta</taxon>
        <taxon>Embryophyta</taxon>
        <taxon>Tracheophyta</taxon>
        <taxon>Spermatophyta</taxon>
        <taxon>Magnoliopsida</taxon>
        <taxon>Liliopsida</taxon>
        <taxon>Poales</taxon>
        <taxon>Poaceae</taxon>
        <taxon>PACMAD clade</taxon>
        <taxon>Arundinoideae</taxon>
        <taxon>Arundineae</taxon>
        <taxon>Arundo</taxon>
    </lineage>
</organism>
<reference evidence="1" key="2">
    <citation type="journal article" date="2015" name="Data Brief">
        <title>Shoot transcriptome of the giant reed, Arundo donax.</title>
        <authorList>
            <person name="Barrero R.A."/>
            <person name="Guerrero F.D."/>
            <person name="Moolhuijzen P."/>
            <person name="Goolsby J.A."/>
            <person name="Tidwell J."/>
            <person name="Bellgard S.E."/>
            <person name="Bellgard M.I."/>
        </authorList>
    </citation>
    <scope>NUCLEOTIDE SEQUENCE</scope>
    <source>
        <tissue evidence="1">Shoot tissue taken approximately 20 cm above the soil surface</tissue>
    </source>
</reference>
<reference evidence="1" key="1">
    <citation type="submission" date="2014-09" db="EMBL/GenBank/DDBJ databases">
        <authorList>
            <person name="Magalhaes I.L.F."/>
            <person name="Oliveira U."/>
            <person name="Santos F.R."/>
            <person name="Vidigal T.H.D.A."/>
            <person name="Brescovit A.D."/>
            <person name="Santos A.J."/>
        </authorList>
    </citation>
    <scope>NUCLEOTIDE SEQUENCE</scope>
    <source>
        <tissue evidence="1">Shoot tissue taken approximately 20 cm above the soil surface</tissue>
    </source>
</reference>
<name>A0A0A9GKV7_ARUDO</name>
<evidence type="ECO:0000313" key="1">
    <source>
        <dbReference type="EMBL" id="JAE21328.1"/>
    </source>
</evidence>
<dbReference type="AlphaFoldDB" id="A0A0A9GKV7"/>
<accession>A0A0A9GKV7</accession>
<sequence>MLDLVEGHPGQLPLKVQKFHLHLLQPWANSVICFQVL</sequence>
<dbReference type="EMBL" id="GBRH01176568">
    <property type="protein sequence ID" value="JAE21328.1"/>
    <property type="molecule type" value="Transcribed_RNA"/>
</dbReference>
<protein>
    <submittedName>
        <fullName evidence="1">Uncharacterized protein</fullName>
    </submittedName>
</protein>
<proteinExistence type="predicted"/>